<dbReference type="Proteomes" id="UP000442990">
    <property type="component" value="Unassembled WGS sequence"/>
</dbReference>
<proteinExistence type="predicted"/>
<dbReference type="AlphaFoldDB" id="A0A7J5DN19"/>
<reference evidence="2 3" key="1">
    <citation type="submission" date="2019-09" db="EMBL/GenBank/DDBJ databases">
        <title>Isolation and identification of active actinomycetes.</title>
        <authorList>
            <person name="Yu Z."/>
            <person name="Han C."/>
            <person name="Yu B."/>
        </authorList>
    </citation>
    <scope>NUCLEOTIDE SEQUENCE [LARGE SCALE GENOMIC DNA]</scope>
    <source>
        <strain evidence="2 3">NEAU-H2</strain>
    </source>
</reference>
<dbReference type="EMBL" id="WBKG01000002">
    <property type="protein sequence ID" value="KAB1990155.1"/>
    <property type="molecule type" value="Genomic_DNA"/>
</dbReference>
<evidence type="ECO:0000313" key="2">
    <source>
        <dbReference type="EMBL" id="KAB1990155.1"/>
    </source>
</evidence>
<protein>
    <submittedName>
        <fullName evidence="2">Calcium-binding protein</fullName>
    </submittedName>
</protein>
<organism evidence="2 3">
    <name type="scientific">Streptomyces triticiradicis</name>
    <dbReference type="NCBI Taxonomy" id="2651189"/>
    <lineage>
        <taxon>Bacteria</taxon>
        <taxon>Bacillati</taxon>
        <taxon>Actinomycetota</taxon>
        <taxon>Actinomycetes</taxon>
        <taxon>Kitasatosporales</taxon>
        <taxon>Streptomycetaceae</taxon>
        <taxon>Streptomyces</taxon>
    </lineage>
</organism>
<sequence length="270" mass="27777">MRTGIRRAVIVGAVCALTGGAFAAAPVQAAGAAGIRVDSVVVNGGKPVVVGTHAVVKFPVAVTATHASGVYQINAPLFSPSYAVVYTDLGQMLDCADTKPTTTCTGAYTVDPIKVFTQSSAPAGTWKVHLHVDAWDATYENQDKYTFKLLRAARLTVDAAPEPVKKGRTITVKGALTRADWATDEYVGFSGQKVSLQFRKSGSSTCTTVRTVTSGSGGAVTGTTTAGSDGYYRFAFAGTGTTAAVSASGDFVDVRQPRAADVSGIRGPAG</sequence>
<dbReference type="RefSeq" id="WP_151467749.1">
    <property type="nucleotide sequence ID" value="NZ_WBKG01000002.1"/>
</dbReference>
<evidence type="ECO:0000256" key="1">
    <source>
        <dbReference type="SAM" id="SignalP"/>
    </source>
</evidence>
<name>A0A7J5DN19_9ACTN</name>
<evidence type="ECO:0000313" key="3">
    <source>
        <dbReference type="Proteomes" id="UP000442990"/>
    </source>
</evidence>
<gene>
    <name evidence="2" type="ORF">F8144_03645</name>
</gene>
<comment type="caution">
    <text evidence="2">The sequence shown here is derived from an EMBL/GenBank/DDBJ whole genome shotgun (WGS) entry which is preliminary data.</text>
</comment>
<feature type="signal peptide" evidence="1">
    <location>
        <begin position="1"/>
        <end position="23"/>
    </location>
</feature>
<feature type="chain" id="PRO_5029705106" evidence="1">
    <location>
        <begin position="24"/>
        <end position="270"/>
    </location>
</feature>
<keyword evidence="3" id="KW-1185">Reference proteome</keyword>
<keyword evidence="1" id="KW-0732">Signal</keyword>
<accession>A0A7J5DN19</accession>